<dbReference type="EMBL" id="QUBQ01000001">
    <property type="protein sequence ID" value="REK75887.1"/>
    <property type="molecule type" value="Genomic_DNA"/>
</dbReference>
<dbReference type="InterPro" id="IPR041698">
    <property type="entry name" value="Methyltransf_25"/>
</dbReference>
<sequence length="248" mass="29116">MKPWYEQSFGKDYMIVYRHRDWEHANQEVRKMAKWLSLPEQASVLDIGCGMGRHSLALSEAGFNVTGVDLSDTLLEEARAHDCDDRVKWKDGDMRELPFADESFDATFNLFTSFGYFSLEEDNERVIQQIRRVLRKGGAFLIDFLNPVYVEQNLVARSERFDDSCGLSIVEKRWITGGWVQKEITVYEPHEPEHARQYLERVRLYSLEWFEKRYEVCGLRLEQLYGNYDGTHYNEEQSPRMIMAGSAL</sequence>
<dbReference type="CDD" id="cd02440">
    <property type="entry name" value="AdoMet_MTases"/>
    <property type="match status" value="1"/>
</dbReference>
<reference evidence="2 3" key="1">
    <citation type="submission" date="2018-08" db="EMBL/GenBank/DDBJ databases">
        <title>Paenibacillus sp. M4BSY-1, whole genome shotgun sequence.</title>
        <authorList>
            <person name="Tuo L."/>
        </authorList>
    </citation>
    <scope>NUCLEOTIDE SEQUENCE [LARGE SCALE GENOMIC DNA]</scope>
    <source>
        <strain evidence="2 3">M4BSY-1</strain>
    </source>
</reference>
<feature type="domain" description="Methyltransferase" evidence="1">
    <location>
        <begin position="44"/>
        <end position="138"/>
    </location>
</feature>
<dbReference type="PANTHER" id="PTHR43591:SF110">
    <property type="entry name" value="RHODANESE DOMAIN-CONTAINING PROTEIN"/>
    <property type="match status" value="1"/>
</dbReference>
<keyword evidence="2" id="KW-0808">Transferase</keyword>
<dbReference type="Pfam" id="PF13649">
    <property type="entry name" value="Methyltransf_25"/>
    <property type="match status" value="1"/>
</dbReference>
<dbReference type="PANTHER" id="PTHR43591">
    <property type="entry name" value="METHYLTRANSFERASE"/>
    <property type="match status" value="1"/>
</dbReference>
<dbReference type="RefSeq" id="WP_116042437.1">
    <property type="nucleotide sequence ID" value="NZ_QUBQ01000001.1"/>
</dbReference>
<keyword evidence="3" id="KW-1185">Reference proteome</keyword>
<proteinExistence type="predicted"/>
<gene>
    <name evidence="2" type="ORF">DX130_02075</name>
</gene>
<dbReference type="GO" id="GO:0008168">
    <property type="term" value="F:methyltransferase activity"/>
    <property type="evidence" value="ECO:0007669"/>
    <property type="project" value="UniProtKB-KW"/>
</dbReference>
<comment type="caution">
    <text evidence="2">The sequence shown here is derived from an EMBL/GenBank/DDBJ whole genome shotgun (WGS) entry which is preliminary data.</text>
</comment>
<dbReference type="SUPFAM" id="SSF53335">
    <property type="entry name" value="S-adenosyl-L-methionine-dependent methyltransferases"/>
    <property type="match status" value="1"/>
</dbReference>
<accession>A0A371PJE2</accession>
<dbReference type="GO" id="GO:0032259">
    <property type="term" value="P:methylation"/>
    <property type="evidence" value="ECO:0007669"/>
    <property type="project" value="UniProtKB-KW"/>
</dbReference>
<evidence type="ECO:0000313" key="2">
    <source>
        <dbReference type="EMBL" id="REK75887.1"/>
    </source>
</evidence>
<name>A0A371PJE2_9BACL</name>
<evidence type="ECO:0000259" key="1">
    <source>
        <dbReference type="Pfam" id="PF13649"/>
    </source>
</evidence>
<dbReference type="OrthoDB" id="9811589at2"/>
<keyword evidence="2" id="KW-0489">Methyltransferase</keyword>
<dbReference type="AlphaFoldDB" id="A0A371PJE2"/>
<dbReference type="Proteomes" id="UP000261905">
    <property type="component" value="Unassembled WGS sequence"/>
</dbReference>
<dbReference type="InterPro" id="IPR029063">
    <property type="entry name" value="SAM-dependent_MTases_sf"/>
</dbReference>
<dbReference type="Gene3D" id="3.40.50.150">
    <property type="entry name" value="Vaccinia Virus protein VP39"/>
    <property type="match status" value="1"/>
</dbReference>
<protein>
    <submittedName>
        <fullName evidence="2">Class I SAM-dependent methyltransferase</fullName>
    </submittedName>
</protein>
<dbReference type="Gene3D" id="2.20.25.110">
    <property type="entry name" value="S-adenosyl-L-methionine-dependent methyltransferases"/>
    <property type="match status" value="1"/>
</dbReference>
<evidence type="ECO:0000313" key="3">
    <source>
        <dbReference type="Proteomes" id="UP000261905"/>
    </source>
</evidence>
<organism evidence="2 3">
    <name type="scientific">Paenibacillus paeoniae</name>
    <dbReference type="NCBI Taxonomy" id="2292705"/>
    <lineage>
        <taxon>Bacteria</taxon>
        <taxon>Bacillati</taxon>
        <taxon>Bacillota</taxon>
        <taxon>Bacilli</taxon>
        <taxon>Bacillales</taxon>
        <taxon>Paenibacillaceae</taxon>
        <taxon>Paenibacillus</taxon>
    </lineage>
</organism>